<evidence type="ECO:0000313" key="2">
    <source>
        <dbReference type="EMBL" id="QDV26851.1"/>
    </source>
</evidence>
<keyword evidence="3" id="KW-1185">Reference proteome</keyword>
<organism evidence="2 3">
    <name type="scientific">Aureliella helgolandensis</name>
    <dbReference type="NCBI Taxonomy" id="2527968"/>
    <lineage>
        <taxon>Bacteria</taxon>
        <taxon>Pseudomonadati</taxon>
        <taxon>Planctomycetota</taxon>
        <taxon>Planctomycetia</taxon>
        <taxon>Pirellulales</taxon>
        <taxon>Pirellulaceae</taxon>
        <taxon>Aureliella</taxon>
    </lineage>
</organism>
<dbReference type="RefSeq" id="WP_145083343.1">
    <property type="nucleotide sequence ID" value="NZ_CP036298.1"/>
</dbReference>
<sequence>MPVRKSFSLEWPLGRRLRRNAIKQNSQGTGDDSHQQLKACRIVFSTTSLPAVGHVTVPVVPPKYPEIEVALARTRTELNAAFRLLYEAYVSAGLTARNEEGIRRTPYHLLPTTEVFVAKYVGEVISTLTMIADNPSGLPMESMYAEEIEFQRQNGLKVAEIGCLADRRDSPTRFRNVIGRLSCLVVQVAQSRGMNGLVLATHPRHARFYKRALGFEQFGGLKSCPYAEGNPAVALVMNFERLKGTSIHERLFGEPFTASDMQQTAWTEETSQYLQELSC</sequence>
<accession>A0A518GE24</accession>
<protein>
    <recommendedName>
        <fullName evidence="1">N-acyl amino acid synthase FeeM catalytic core domain-containing protein</fullName>
    </recommendedName>
</protein>
<proteinExistence type="predicted"/>
<evidence type="ECO:0000313" key="3">
    <source>
        <dbReference type="Proteomes" id="UP000318017"/>
    </source>
</evidence>
<gene>
    <name evidence="2" type="ORF">Q31a_52300</name>
</gene>
<dbReference type="Proteomes" id="UP000318017">
    <property type="component" value="Chromosome"/>
</dbReference>
<dbReference type="Gene3D" id="3.40.630.30">
    <property type="match status" value="1"/>
</dbReference>
<dbReference type="OrthoDB" id="5958114at2"/>
<dbReference type="KEGG" id="ahel:Q31a_52300"/>
<dbReference type="AlphaFoldDB" id="A0A518GE24"/>
<reference evidence="2 3" key="1">
    <citation type="submission" date="2019-02" db="EMBL/GenBank/DDBJ databases">
        <title>Deep-cultivation of Planctomycetes and their phenomic and genomic characterization uncovers novel biology.</title>
        <authorList>
            <person name="Wiegand S."/>
            <person name="Jogler M."/>
            <person name="Boedeker C."/>
            <person name="Pinto D."/>
            <person name="Vollmers J."/>
            <person name="Rivas-Marin E."/>
            <person name="Kohn T."/>
            <person name="Peeters S.H."/>
            <person name="Heuer A."/>
            <person name="Rast P."/>
            <person name="Oberbeckmann S."/>
            <person name="Bunk B."/>
            <person name="Jeske O."/>
            <person name="Meyerdierks A."/>
            <person name="Storesund J.E."/>
            <person name="Kallscheuer N."/>
            <person name="Luecker S."/>
            <person name="Lage O.M."/>
            <person name="Pohl T."/>
            <person name="Merkel B.J."/>
            <person name="Hornburger P."/>
            <person name="Mueller R.-W."/>
            <person name="Bruemmer F."/>
            <person name="Labrenz M."/>
            <person name="Spormann A.M."/>
            <person name="Op den Camp H."/>
            <person name="Overmann J."/>
            <person name="Amann R."/>
            <person name="Jetten M.S.M."/>
            <person name="Mascher T."/>
            <person name="Medema M.H."/>
            <person name="Devos D.P."/>
            <person name="Kaster A.-K."/>
            <person name="Ovreas L."/>
            <person name="Rohde M."/>
            <person name="Galperin M.Y."/>
            <person name="Jogler C."/>
        </authorList>
    </citation>
    <scope>NUCLEOTIDE SEQUENCE [LARGE SCALE GENOMIC DNA]</scope>
    <source>
        <strain evidence="2 3">Q31a</strain>
    </source>
</reference>
<dbReference type="EMBL" id="CP036298">
    <property type="protein sequence ID" value="QDV26851.1"/>
    <property type="molecule type" value="Genomic_DNA"/>
</dbReference>
<dbReference type="Pfam" id="PF21926">
    <property type="entry name" value="FeeM"/>
    <property type="match status" value="1"/>
</dbReference>
<feature type="domain" description="N-acyl amino acid synthase FeeM catalytic core" evidence="1">
    <location>
        <begin position="80"/>
        <end position="237"/>
    </location>
</feature>
<evidence type="ECO:0000259" key="1">
    <source>
        <dbReference type="Pfam" id="PF21926"/>
    </source>
</evidence>
<dbReference type="SUPFAM" id="SSF55729">
    <property type="entry name" value="Acyl-CoA N-acyltransferases (Nat)"/>
    <property type="match status" value="1"/>
</dbReference>
<dbReference type="InterPro" id="IPR016181">
    <property type="entry name" value="Acyl_CoA_acyltransferase"/>
</dbReference>
<name>A0A518GE24_9BACT</name>
<dbReference type="InterPro" id="IPR054597">
    <property type="entry name" value="FeeM_cat"/>
</dbReference>